<dbReference type="EMBL" id="CZCU02000145">
    <property type="protein sequence ID" value="VXD20296.1"/>
    <property type="molecule type" value="Genomic_DNA"/>
</dbReference>
<name>A0A7Z9BSV5_9CYAN</name>
<keyword evidence="2" id="KW-1185">Reference proteome</keyword>
<evidence type="ECO:0000313" key="2">
    <source>
        <dbReference type="Proteomes" id="UP000184550"/>
    </source>
</evidence>
<comment type="caution">
    <text evidence="1">The sequence shown here is derived from an EMBL/GenBank/DDBJ whole genome shotgun (WGS) entry which is preliminary data.</text>
</comment>
<gene>
    <name evidence="1" type="ORF">PL8927_690048</name>
</gene>
<reference evidence="1" key="1">
    <citation type="submission" date="2019-10" db="EMBL/GenBank/DDBJ databases">
        <authorList>
            <consortium name="Genoscope - CEA"/>
            <person name="William W."/>
        </authorList>
    </citation>
    <scope>NUCLEOTIDE SEQUENCE [LARGE SCALE GENOMIC DNA]</scope>
    <source>
        <strain evidence="1">BBR_PRJEB10992</strain>
    </source>
</reference>
<accession>A0A7Z9BSV5</accession>
<dbReference type="Proteomes" id="UP000184550">
    <property type="component" value="Unassembled WGS sequence"/>
</dbReference>
<organism evidence="1 2">
    <name type="scientific">Planktothrix serta PCC 8927</name>
    <dbReference type="NCBI Taxonomy" id="671068"/>
    <lineage>
        <taxon>Bacteria</taxon>
        <taxon>Bacillati</taxon>
        <taxon>Cyanobacteriota</taxon>
        <taxon>Cyanophyceae</taxon>
        <taxon>Oscillatoriophycideae</taxon>
        <taxon>Oscillatoriales</taxon>
        <taxon>Microcoleaceae</taxon>
        <taxon>Planktothrix</taxon>
    </lineage>
</organism>
<dbReference type="AlphaFoldDB" id="A0A7Z9BSV5"/>
<protein>
    <submittedName>
        <fullName evidence="1">Uncharacterized protein</fullName>
    </submittedName>
</protein>
<proteinExistence type="predicted"/>
<evidence type="ECO:0000313" key="1">
    <source>
        <dbReference type="EMBL" id="VXD20296.1"/>
    </source>
</evidence>
<sequence>MLCQKLAQIKGRINKKQAKNEREITSSQPSSAVRQSVDVKLKFLWTRLSGTR</sequence>